<evidence type="ECO:0000256" key="1">
    <source>
        <dbReference type="SAM" id="MobiDB-lite"/>
    </source>
</evidence>
<organism evidence="2 3">
    <name type="scientific">Stylosanthes scabra</name>
    <dbReference type="NCBI Taxonomy" id="79078"/>
    <lineage>
        <taxon>Eukaryota</taxon>
        <taxon>Viridiplantae</taxon>
        <taxon>Streptophyta</taxon>
        <taxon>Embryophyta</taxon>
        <taxon>Tracheophyta</taxon>
        <taxon>Spermatophyta</taxon>
        <taxon>Magnoliopsida</taxon>
        <taxon>eudicotyledons</taxon>
        <taxon>Gunneridae</taxon>
        <taxon>Pentapetalae</taxon>
        <taxon>rosids</taxon>
        <taxon>fabids</taxon>
        <taxon>Fabales</taxon>
        <taxon>Fabaceae</taxon>
        <taxon>Papilionoideae</taxon>
        <taxon>50 kb inversion clade</taxon>
        <taxon>dalbergioids sensu lato</taxon>
        <taxon>Dalbergieae</taxon>
        <taxon>Pterocarpus clade</taxon>
        <taxon>Stylosanthes</taxon>
    </lineage>
</organism>
<accession>A0ABU6TTU9</accession>
<evidence type="ECO:0000313" key="2">
    <source>
        <dbReference type="EMBL" id="MED6151293.1"/>
    </source>
</evidence>
<gene>
    <name evidence="2" type="ORF">PIB30_081111</name>
</gene>
<keyword evidence="3" id="KW-1185">Reference proteome</keyword>
<protein>
    <submittedName>
        <fullName evidence="2">Uncharacterized protein</fullName>
    </submittedName>
</protein>
<evidence type="ECO:0000313" key="3">
    <source>
        <dbReference type="Proteomes" id="UP001341840"/>
    </source>
</evidence>
<proteinExistence type="predicted"/>
<dbReference type="EMBL" id="JASCZI010091823">
    <property type="protein sequence ID" value="MED6151293.1"/>
    <property type="molecule type" value="Genomic_DNA"/>
</dbReference>
<name>A0ABU6TTU9_9FABA</name>
<feature type="region of interest" description="Disordered" evidence="1">
    <location>
        <begin position="1"/>
        <end position="22"/>
    </location>
</feature>
<sequence>MRRCFRNEKPEGHGDENCGESPRRFLEEKGTRESIRELQNRFTSVQDLNLTFENYLRVDSSYSESILKLTYCRFGALSVLGIQGLEILTPYISRFLGAGSSLESWRSIPSGIYGLASPKIESSVVLSEKLVKFVWSSVRDASELVNLVRDVGSLTATTASAIASRVVDELRWFHLASSSSSAGSIAVTSCFRGSNAVVIELLWFRAVSSCYSRSIAFAVASCSSWLKAVASCSSAPHLLIATTAFASVSRLRRRPGSIAVACALSWFRRPSLLLPCVCSFLSPYQAIVKGEP</sequence>
<reference evidence="2 3" key="1">
    <citation type="journal article" date="2023" name="Plants (Basel)">
        <title>Bridging the Gap: Combining Genomics and Transcriptomics Approaches to Understand Stylosanthes scabra, an Orphan Legume from the Brazilian Caatinga.</title>
        <authorList>
            <person name="Ferreira-Neto J.R.C."/>
            <person name="da Silva M.D."/>
            <person name="Binneck E."/>
            <person name="de Melo N.F."/>
            <person name="da Silva R.H."/>
            <person name="de Melo A.L.T.M."/>
            <person name="Pandolfi V."/>
            <person name="Bustamante F.O."/>
            <person name="Brasileiro-Vidal A.C."/>
            <person name="Benko-Iseppon A.M."/>
        </authorList>
    </citation>
    <scope>NUCLEOTIDE SEQUENCE [LARGE SCALE GENOMIC DNA]</scope>
    <source>
        <tissue evidence="2">Leaves</tissue>
    </source>
</reference>
<dbReference type="Proteomes" id="UP001341840">
    <property type="component" value="Unassembled WGS sequence"/>
</dbReference>
<comment type="caution">
    <text evidence="2">The sequence shown here is derived from an EMBL/GenBank/DDBJ whole genome shotgun (WGS) entry which is preliminary data.</text>
</comment>